<evidence type="ECO:0000313" key="6">
    <source>
        <dbReference type="Proteomes" id="UP001180020"/>
    </source>
</evidence>
<evidence type="ECO:0000256" key="2">
    <source>
        <dbReference type="ARBA" id="ARBA00022801"/>
    </source>
</evidence>
<dbReference type="Pfam" id="PF01095">
    <property type="entry name" value="Pectinesterase"/>
    <property type="match status" value="2"/>
</dbReference>
<dbReference type="GO" id="GO:0030599">
    <property type="term" value="F:pectinesterase activity"/>
    <property type="evidence" value="ECO:0007669"/>
    <property type="project" value="InterPro"/>
</dbReference>
<name>A0AAV9EZ87_ACOCL</name>
<feature type="domain" description="Pectinesterase catalytic" evidence="4">
    <location>
        <begin position="5"/>
        <end position="148"/>
    </location>
</feature>
<proteinExistence type="predicted"/>
<comment type="pathway">
    <text evidence="1">Glycan metabolism; pectin degradation; 2-dehydro-3-deoxy-D-gluconate from pectin: step 1/5.</text>
</comment>
<reference evidence="5" key="1">
    <citation type="journal article" date="2023" name="Nat. Commun.">
        <title>Diploid and tetraploid genomes of Acorus and the evolution of monocots.</title>
        <authorList>
            <person name="Ma L."/>
            <person name="Liu K.W."/>
            <person name="Li Z."/>
            <person name="Hsiao Y.Y."/>
            <person name="Qi Y."/>
            <person name="Fu T."/>
            <person name="Tang G.D."/>
            <person name="Zhang D."/>
            <person name="Sun W.H."/>
            <person name="Liu D.K."/>
            <person name="Li Y."/>
            <person name="Chen G.Z."/>
            <person name="Liu X.D."/>
            <person name="Liao X.Y."/>
            <person name="Jiang Y.T."/>
            <person name="Yu X."/>
            <person name="Hao Y."/>
            <person name="Huang J."/>
            <person name="Zhao X.W."/>
            <person name="Ke S."/>
            <person name="Chen Y.Y."/>
            <person name="Wu W.L."/>
            <person name="Hsu J.L."/>
            <person name="Lin Y.F."/>
            <person name="Huang M.D."/>
            <person name="Li C.Y."/>
            <person name="Huang L."/>
            <person name="Wang Z.W."/>
            <person name="Zhao X."/>
            <person name="Zhong W.Y."/>
            <person name="Peng D.H."/>
            <person name="Ahmad S."/>
            <person name="Lan S."/>
            <person name="Zhang J.S."/>
            <person name="Tsai W.C."/>
            <person name="Van de Peer Y."/>
            <person name="Liu Z.J."/>
        </authorList>
    </citation>
    <scope>NUCLEOTIDE SEQUENCE</scope>
    <source>
        <strain evidence="5">CP</strain>
    </source>
</reference>
<sequence>MVRADLVVAKDGTGNFTKVVEAVAAVPDNSRRRFVIYIKEGTYFENVEVNKTKTNVMFVGDGIRKTVIKANQNIVNGWTTFRSATVAVVGNGFLARDLTIENYAGPSKHQAVALRVGSDRSAFYRCAIVGYQDTLYVHSLRQFYSQCNDLVPVKSRFKTYLGRPWKEYSRTMYMQSRIDDLVDPAGWVKWEGDFALKTLYYREYMNRGAGADTSKRVTWPGFRVTRNETEAAQVTVREFIQGEEWLNETSIPYRGGLS</sequence>
<dbReference type="Proteomes" id="UP001180020">
    <property type="component" value="Unassembled WGS sequence"/>
</dbReference>
<evidence type="ECO:0000256" key="3">
    <source>
        <dbReference type="ARBA" id="ARBA00023085"/>
    </source>
</evidence>
<evidence type="ECO:0000256" key="1">
    <source>
        <dbReference type="ARBA" id="ARBA00005184"/>
    </source>
</evidence>
<keyword evidence="3" id="KW-0063">Aspartyl esterase</keyword>
<keyword evidence="2" id="KW-0378">Hydrolase</keyword>
<dbReference type="PANTHER" id="PTHR31707">
    <property type="entry name" value="PECTINESTERASE"/>
    <property type="match status" value="1"/>
</dbReference>
<keyword evidence="6" id="KW-1185">Reference proteome</keyword>
<feature type="domain" description="Pectinesterase catalytic" evidence="4">
    <location>
        <begin position="149"/>
        <end position="243"/>
    </location>
</feature>
<evidence type="ECO:0000259" key="4">
    <source>
        <dbReference type="Pfam" id="PF01095"/>
    </source>
</evidence>
<evidence type="ECO:0000313" key="5">
    <source>
        <dbReference type="EMBL" id="KAK1317513.1"/>
    </source>
</evidence>
<dbReference type="InterPro" id="IPR011050">
    <property type="entry name" value="Pectin_lyase_fold/virulence"/>
</dbReference>
<accession>A0AAV9EZ87</accession>
<organism evidence="5 6">
    <name type="scientific">Acorus calamus</name>
    <name type="common">Sweet flag</name>
    <dbReference type="NCBI Taxonomy" id="4465"/>
    <lineage>
        <taxon>Eukaryota</taxon>
        <taxon>Viridiplantae</taxon>
        <taxon>Streptophyta</taxon>
        <taxon>Embryophyta</taxon>
        <taxon>Tracheophyta</taxon>
        <taxon>Spermatophyta</taxon>
        <taxon>Magnoliopsida</taxon>
        <taxon>Liliopsida</taxon>
        <taxon>Acoraceae</taxon>
        <taxon>Acorus</taxon>
    </lineage>
</organism>
<dbReference type="InterPro" id="IPR000070">
    <property type="entry name" value="Pectinesterase_cat"/>
</dbReference>
<dbReference type="AlphaFoldDB" id="A0AAV9EZ87"/>
<reference evidence="5" key="2">
    <citation type="submission" date="2023-06" db="EMBL/GenBank/DDBJ databases">
        <authorList>
            <person name="Ma L."/>
            <person name="Liu K.-W."/>
            <person name="Li Z."/>
            <person name="Hsiao Y.-Y."/>
            <person name="Qi Y."/>
            <person name="Fu T."/>
            <person name="Tang G."/>
            <person name="Zhang D."/>
            <person name="Sun W.-H."/>
            <person name="Liu D.-K."/>
            <person name="Li Y."/>
            <person name="Chen G.-Z."/>
            <person name="Liu X.-D."/>
            <person name="Liao X.-Y."/>
            <person name="Jiang Y.-T."/>
            <person name="Yu X."/>
            <person name="Hao Y."/>
            <person name="Huang J."/>
            <person name="Zhao X.-W."/>
            <person name="Ke S."/>
            <person name="Chen Y.-Y."/>
            <person name="Wu W.-L."/>
            <person name="Hsu J.-L."/>
            <person name="Lin Y.-F."/>
            <person name="Huang M.-D."/>
            <person name="Li C.-Y."/>
            <person name="Huang L."/>
            <person name="Wang Z.-W."/>
            <person name="Zhao X."/>
            <person name="Zhong W.-Y."/>
            <person name="Peng D.-H."/>
            <person name="Ahmad S."/>
            <person name="Lan S."/>
            <person name="Zhang J.-S."/>
            <person name="Tsai W.-C."/>
            <person name="Van De Peer Y."/>
            <person name="Liu Z.-J."/>
        </authorList>
    </citation>
    <scope>NUCLEOTIDE SEQUENCE</scope>
    <source>
        <strain evidence="5">CP</strain>
        <tissue evidence="5">Leaves</tissue>
    </source>
</reference>
<dbReference type="InterPro" id="IPR012334">
    <property type="entry name" value="Pectin_lyas_fold"/>
</dbReference>
<gene>
    <name evidence="5" type="ORF">QJS10_CPA05g00343</name>
</gene>
<protein>
    <recommendedName>
        <fullName evidence="4">Pectinesterase catalytic domain-containing protein</fullName>
    </recommendedName>
</protein>
<dbReference type="GO" id="GO:0042545">
    <property type="term" value="P:cell wall modification"/>
    <property type="evidence" value="ECO:0007669"/>
    <property type="project" value="InterPro"/>
</dbReference>
<dbReference type="SUPFAM" id="SSF51126">
    <property type="entry name" value="Pectin lyase-like"/>
    <property type="match status" value="1"/>
</dbReference>
<dbReference type="Gene3D" id="2.160.20.10">
    <property type="entry name" value="Single-stranded right-handed beta-helix, Pectin lyase-like"/>
    <property type="match status" value="2"/>
</dbReference>
<comment type="caution">
    <text evidence="5">The sequence shown here is derived from an EMBL/GenBank/DDBJ whole genome shotgun (WGS) entry which is preliminary data.</text>
</comment>
<dbReference type="EMBL" id="JAUJYO010000005">
    <property type="protein sequence ID" value="KAK1317513.1"/>
    <property type="molecule type" value="Genomic_DNA"/>
</dbReference>